<dbReference type="PRINTS" id="PR00509">
    <property type="entry name" value="PGMPMM"/>
</dbReference>
<feature type="domain" description="Alpha-D-phosphohexomutase alpha/beta/alpha" evidence="11">
    <location>
        <begin position="255"/>
        <end position="364"/>
    </location>
</feature>
<dbReference type="InterPro" id="IPR005846">
    <property type="entry name" value="A-D-PHexomutase_a/b/a-III"/>
</dbReference>
<dbReference type="Pfam" id="PF02879">
    <property type="entry name" value="PGM_PMM_II"/>
    <property type="match status" value="1"/>
</dbReference>
<dbReference type="InterPro" id="IPR016055">
    <property type="entry name" value="A-D-PHexomutase_a/b/a-I/II/III"/>
</dbReference>
<proteinExistence type="inferred from homology"/>
<dbReference type="Pfam" id="PF00408">
    <property type="entry name" value="PGM_PMM_IV"/>
    <property type="match status" value="1"/>
</dbReference>
<organism evidence="12 13">
    <name type="scientific">Desulfocurvibacter africanus subsp. africanus str. Walvis Bay</name>
    <dbReference type="NCBI Taxonomy" id="690850"/>
    <lineage>
        <taxon>Bacteria</taxon>
        <taxon>Pseudomonadati</taxon>
        <taxon>Thermodesulfobacteriota</taxon>
        <taxon>Desulfovibrionia</taxon>
        <taxon>Desulfovibrionales</taxon>
        <taxon>Desulfovibrionaceae</taxon>
        <taxon>Desulfocurvibacter</taxon>
    </lineage>
</organism>
<evidence type="ECO:0000259" key="9">
    <source>
        <dbReference type="Pfam" id="PF02878"/>
    </source>
</evidence>
<evidence type="ECO:0000259" key="11">
    <source>
        <dbReference type="Pfam" id="PF02880"/>
    </source>
</evidence>
<dbReference type="Pfam" id="PF02878">
    <property type="entry name" value="PGM_PMM_I"/>
    <property type="match status" value="1"/>
</dbReference>
<reference evidence="12 13" key="1">
    <citation type="journal article" date="2011" name="J. Bacteriol.">
        <title>Genome sequence of the mercury-methylating and pleomorphic Desulfovibrio africanus Strain Walvis Bay.</title>
        <authorList>
            <person name="Brown S.D."/>
            <person name="Wall J.D."/>
            <person name="Kucken A.M."/>
            <person name="Gilmour C.C."/>
            <person name="Podar M."/>
            <person name="Brandt C.C."/>
            <person name="Teshima H."/>
            <person name="Detter J.C."/>
            <person name="Han C.S."/>
            <person name="Land M.L."/>
            <person name="Lucas S."/>
            <person name="Han J."/>
            <person name="Pennacchio L."/>
            <person name="Nolan M."/>
            <person name="Pitluck S."/>
            <person name="Woyke T."/>
            <person name="Goodwin L."/>
            <person name="Palumbo A.V."/>
            <person name="Elias D.A."/>
        </authorList>
    </citation>
    <scope>NUCLEOTIDE SEQUENCE [LARGE SCALE GENOMIC DNA]</scope>
    <source>
        <strain evidence="12 13">Walvis Bay</strain>
    </source>
</reference>
<feature type="domain" description="Alpha-D-phosphohexomutase C-terminal" evidence="8">
    <location>
        <begin position="370"/>
        <end position="444"/>
    </location>
</feature>
<feature type="domain" description="Alpha-D-phosphohexomutase alpha/beta/alpha" evidence="9">
    <location>
        <begin position="7"/>
        <end position="135"/>
    </location>
</feature>
<dbReference type="AlphaFoldDB" id="F3YYI4"/>
<dbReference type="InterPro" id="IPR016066">
    <property type="entry name" value="A-D-PHexomutase_CS"/>
</dbReference>
<accession>F3YYI4</accession>
<sequence length="464" mass="51373">MKPINKEVFRAYDIRGIVDRDFDLDWVETLGRACGTWFHGHGWTKAVVGHDCRHSSPGYQERLAKGLASCGLDVLLLDLVPTPAFYFAAKTLGYQAGVMVTASHNPPEFNGFKVWAGETTAHTEQVQAIYETMASGVFVQGSGTITRRDLVPTYLDALASQARVQRPVKVVVDGGNGTGGLITAELLRRVGCEVIELYCEPDGNFPNHHPDPVVEKYMHALQAKVLETGAACGIGLDGDDDRIGVVDEKGRLMFGDQLLAIYARHMLRDYPGSTVIGEVKCSHLMYREIEDLGGVPLMWKTGHSLIKAKMKETGARLAGEMSGHMFFADRYHGYDDATYAALRLVEILSEGGAPLSERLAHWPRTYNTPEIRVDCPEEIKFAIVAKAQEHFRRTREIIDVDGARILFPDGWGLVRASNTQPVLVLRFEAESAERLAALRQEVEDHIQAWIQEALESVKPVTSEA</sequence>
<protein>
    <submittedName>
        <fullName evidence="12">Phosphoglucomutase/phosphomannomutase alpha/beta/alpha domain I</fullName>
    </submittedName>
</protein>
<keyword evidence="6" id="KW-0413">Isomerase</keyword>
<dbReference type="GO" id="GO:0000287">
    <property type="term" value="F:magnesium ion binding"/>
    <property type="evidence" value="ECO:0007669"/>
    <property type="project" value="InterPro"/>
</dbReference>
<dbReference type="GO" id="GO:0016868">
    <property type="term" value="F:intramolecular phosphotransferase activity"/>
    <property type="evidence" value="ECO:0007669"/>
    <property type="project" value="InterPro"/>
</dbReference>
<keyword evidence="3" id="KW-0597">Phosphoprotein</keyword>
<dbReference type="KEGG" id="daf:Desaf_2414"/>
<gene>
    <name evidence="12" type="ORF">Desaf_2414</name>
</gene>
<dbReference type="STRING" id="690850.Desaf_2414"/>
<dbReference type="HOGENOM" id="CLU_016950_9_1_7"/>
<dbReference type="PROSITE" id="PS00710">
    <property type="entry name" value="PGM_PMM"/>
    <property type="match status" value="1"/>
</dbReference>
<dbReference type="SUPFAM" id="SSF53738">
    <property type="entry name" value="Phosphoglucomutase, first 3 domains"/>
    <property type="match status" value="3"/>
</dbReference>
<dbReference type="CDD" id="cd03089">
    <property type="entry name" value="PMM_PGM"/>
    <property type="match status" value="1"/>
</dbReference>
<keyword evidence="13" id="KW-1185">Reference proteome</keyword>
<dbReference type="InterPro" id="IPR005845">
    <property type="entry name" value="A-D-PHexomutase_a/b/a-II"/>
</dbReference>
<dbReference type="InterPro" id="IPR005843">
    <property type="entry name" value="A-D-PHexomutase_C"/>
</dbReference>
<dbReference type="InterPro" id="IPR005841">
    <property type="entry name" value="Alpha-D-phosphohexomutase_SF"/>
</dbReference>
<evidence type="ECO:0000313" key="12">
    <source>
        <dbReference type="EMBL" id="EGJ50738.1"/>
    </source>
</evidence>
<evidence type="ECO:0000256" key="6">
    <source>
        <dbReference type="ARBA" id="ARBA00023235"/>
    </source>
</evidence>
<evidence type="ECO:0000259" key="10">
    <source>
        <dbReference type="Pfam" id="PF02879"/>
    </source>
</evidence>
<name>F3YYI4_DESAF</name>
<dbReference type="SUPFAM" id="SSF55957">
    <property type="entry name" value="Phosphoglucomutase, C-terminal domain"/>
    <property type="match status" value="1"/>
</dbReference>
<evidence type="ECO:0000256" key="3">
    <source>
        <dbReference type="ARBA" id="ARBA00022553"/>
    </source>
</evidence>
<comment type="cofactor">
    <cofactor evidence="1">
        <name>Mg(2+)</name>
        <dbReference type="ChEBI" id="CHEBI:18420"/>
    </cofactor>
</comment>
<dbReference type="InterPro" id="IPR005844">
    <property type="entry name" value="A-D-PHexomutase_a/b/a-I"/>
</dbReference>
<dbReference type="PANTHER" id="PTHR43771:SF2">
    <property type="entry name" value="PHOSPHOMANNOMUTASE_PHOSPHOGLUCOMUTASE"/>
    <property type="match status" value="1"/>
</dbReference>
<dbReference type="InterPro" id="IPR036900">
    <property type="entry name" value="A-D-PHexomutase_C_sf"/>
</dbReference>
<dbReference type="RefSeq" id="WP_014260440.1">
    <property type="nucleotide sequence ID" value="NC_016629.1"/>
</dbReference>
<evidence type="ECO:0000259" key="8">
    <source>
        <dbReference type="Pfam" id="PF00408"/>
    </source>
</evidence>
<evidence type="ECO:0000256" key="5">
    <source>
        <dbReference type="ARBA" id="ARBA00022842"/>
    </source>
</evidence>
<evidence type="ECO:0000256" key="4">
    <source>
        <dbReference type="ARBA" id="ARBA00022723"/>
    </source>
</evidence>
<dbReference type="Pfam" id="PF02880">
    <property type="entry name" value="PGM_PMM_III"/>
    <property type="match status" value="1"/>
</dbReference>
<keyword evidence="5 7" id="KW-0460">Magnesium</keyword>
<dbReference type="eggNOG" id="COG1109">
    <property type="taxonomic scope" value="Bacteria"/>
</dbReference>
<dbReference type="Proteomes" id="UP000007844">
    <property type="component" value="Chromosome"/>
</dbReference>
<feature type="domain" description="Alpha-D-phosphohexomutase alpha/beta/alpha" evidence="10">
    <location>
        <begin position="154"/>
        <end position="250"/>
    </location>
</feature>
<evidence type="ECO:0000256" key="1">
    <source>
        <dbReference type="ARBA" id="ARBA00001946"/>
    </source>
</evidence>
<dbReference type="PANTHER" id="PTHR43771">
    <property type="entry name" value="PHOSPHOMANNOMUTASE"/>
    <property type="match status" value="1"/>
</dbReference>
<evidence type="ECO:0000256" key="7">
    <source>
        <dbReference type="RuleBase" id="RU004326"/>
    </source>
</evidence>
<evidence type="ECO:0000256" key="2">
    <source>
        <dbReference type="ARBA" id="ARBA00010231"/>
    </source>
</evidence>
<dbReference type="GO" id="GO:0005975">
    <property type="term" value="P:carbohydrate metabolic process"/>
    <property type="evidence" value="ECO:0007669"/>
    <property type="project" value="InterPro"/>
</dbReference>
<dbReference type="Gene3D" id="3.40.120.10">
    <property type="entry name" value="Alpha-D-Glucose-1,6-Bisphosphate, subunit A, domain 3"/>
    <property type="match status" value="3"/>
</dbReference>
<comment type="similarity">
    <text evidence="2 7">Belongs to the phosphohexose mutase family.</text>
</comment>
<keyword evidence="4 7" id="KW-0479">Metal-binding</keyword>
<dbReference type="EMBL" id="CP003221">
    <property type="protein sequence ID" value="EGJ50738.1"/>
    <property type="molecule type" value="Genomic_DNA"/>
</dbReference>
<dbReference type="Gene3D" id="3.30.310.50">
    <property type="entry name" value="Alpha-D-phosphohexomutase, C-terminal domain"/>
    <property type="match status" value="1"/>
</dbReference>
<evidence type="ECO:0000313" key="13">
    <source>
        <dbReference type="Proteomes" id="UP000007844"/>
    </source>
</evidence>